<evidence type="ECO:0000313" key="2">
    <source>
        <dbReference type="EMBL" id="QQX24599.1"/>
    </source>
</evidence>
<dbReference type="KEGG" id="hspo:JGZ69_17740"/>
<evidence type="ECO:0000313" key="1">
    <source>
        <dbReference type="EMBL" id="KYD08534.1"/>
    </source>
</evidence>
<dbReference type="AlphaFoldDB" id="A0A150L8B3"/>
<dbReference type="Pfam" id="PF11121">
    <property type="entry name" value="DUF2639"/>
    <property type="match status" value="1"/>
</dbReference>
<gene>
    <name evidence="1" type="ORF">B4102_2811</name>
    <name evidence="2" type="ORF">JGZ69_17740</name>
</gene>
<dbReference type="Proteomes" id="UP000595512">
    <property type="component" value="Chromosome"/>
</dbReference>
<dbReference type="OrthoDB" id="2738543at2"/>
<dbReference type="EMBL" id="CP066701">
    <property type="protein sequence ID" value="QQX24599.1"/>
    <property type="molecule type" value="Genomic_DNA"/>
</dbReference>
<accession>A0A150L8B3</accession>
<keyword evidence="3" id="KW-1185">Reference proteome</keyword>
<dbReference type="EMBL" id="LQYN01000031">
    <property type="protein sequence ID" value="KYD08534.1"/>
    <property type="molecule type" value="Genomic_DNA"/>
</dbReference>
<proteinExistence type="predicted"/>
<dbReference type="Proteomes" id="UP000075666">
    <property type="component" value="Unassembled WGS sequence"/>
</dbReference>
<evidence type="ECO:0000313" key="3">
    <source>
        <dbReference type="Proteomes" id="UP000075666"/>
    </source>
</evidence>
<organism evidence="1 3">
    <name type="scientific">Heyndrickxia sporothermodurans</name>
    <dbReference type="NCBI Taxonomy" id="46224"/>
    <lineage>
        <taxon>Bacteria</taxon>
        <taxon>Bacillati</taxon>
        <taxon>Bacillota</taxon>
        <taxon>Bacilli</taxon>
        <taxon>Bacillales</taxon>
        <taxon>Bacillaceae</taxon>
        <taxon>Heyndrickxia</taxon>
    </lineage>
</organism>
<sequence>MAYKYSKGWYVQKLKEKGIRYHPIGRKKLELYKTWVVRNLYNEKLKKN</sequence>
<dbReference type="InterPro" id="IPR022580">
    <property type="entry name" value="DUF2639"/>
</dbReference>
<dbReference type="PATRIC" id="fig|46224.3.peg.2381"/>
<name>A0A150L8B3_9BACI</name>
<dbReference type="RefSeq" id="WP_084347548.1">
    <property type="nucleotide sequence ID" value="NZ_CP066701.1"/>
</dbReference>
<protein>
    <submittedName>
        <fullName evidence="2">DUF2639 domain-containing protein</fullName>
    </submittedName>
</protein>
<reference evidence="2 4" key="2">
    <citation type="submission" date="2020-12" db="EMBL/GenBank/DDBJ databases">
        <title>Taxonomic evaluation of the Bacillus sporothermodurans group of bacteria based on whole genome sequences.</title>
        <authorList>
            <person name="Fiedler G."/>
            <person name="Herbstmann A.-D."/>
            <person name="Doll E."/>
            <person name="Wenning M."/>
            <person name="Brinks E."/>
            <person name="Kabisch J."/>
            <person name="Breitenwieser F."/>
            <person name="Lappann M."/>
            <person name="Boehnlein C."/>
            <person name="Franz C."/>
        </authorList>
    </citation>
    <scope>NUCLEOTIDE SEQUENCE [LARGE SCALE GENOMIC DNA]</scope>
    <source>
        <strain evidence="2 4">DSM 10599</strain>
    </source>
</reference>
<evidence type="ECO:0000313" key="4">
    <source>
        <dbReference type="Proteomes" id="UP000595512"/>
    </source>
</evidence>
<reference evidence="1 3" key="1">
    <citation type="submission" date="2016-01" db="EMBL/GenBank/DDBJ databases">
        <title>Genome Sequences of Twelve Sporeforming Bacillus Species Isolated from Foods.</title>
        <authorList>
            <person name="Berendsen E.M."/>
            <person name="Wells-Bennik M.H."/>
            <person name="Krawcyk A.O."/>
            <person name="De Jong A."/>
            <person name="Holsappel S."/>
            <person name="Eijlander R.T."/>
            <person name="Kuipers O.P."/>
        </authorList>
    </citation>
    <scope>NUCLEOTIDE SEQUENCE [LARGE SCALE GENOMIC DNA]</scope>
    <source>
        <strain evidence="1 3">B4102</strain>
    </source>
</reference>